<dbReference type="Gene3D" id="3.30.470.30">
    <property type="entry name" value="DNA ligase/mRNA capping enzyme"/>
    <property type="match status" value="1"/>
</dbReference>
<feature type="binding site" evidence="13">
    <location>
        <position position="327"/>
    </location>
    <ligand>
        <name>GTP</name>
        <dbReference type="ChEBI" id="CHEBI:37565"/>
    </ligand>
</feature>
<proteinExistence type="predicted"/>
<feature type="active site" description="N6-GMP-lysine intermediate" evidence="12">
    <location>
        <position position="322"/>
    </location>
</feature>
<evidence type="ECO:0000256" key="11">
    <source>
        <dbReference type="PIRSR" id="PIRSR036958-1"/>
    </source>
</evidence>
<feature type="binding site" evidence="13">
    <location>
        <begin position="497"/>
        <end position="499"/>
    </location>
    <ligand>
        <name>GTP</name>
        <dbReference type="ChEBI" id="CHEBI:37565"/>
    </ligand>
</feature>
<evidence type="ECO:0000256" key="10">
    <source>
        <dbReference type="ARBA" id="ARBA00044624"/>
    </source>
</evidence>
<evidence type="ECO:0000256" key="3">
    <source>
        <dbReference type="ARBA" id="ARBA00022664"/>
    </source>
</evidence>
<keyword evidence="6 13" id="KW-0547">Nucleotide-binding</keyword>
<dbReference type="GO" id="GO:0005525">
    <property type="term" value="F:GTP binding"/>
    <property type="evidence" value="ECO:0007669"/>
    <property type="project" value="UniProtKB-KW"/>
</dbReference>
<feature type="binding site" evidence="13">
    <location>
        <begin position="566"/>
        <end position="571"/>
    </location>
    <ligand>
        <name>GTP</name>
        <dbReference type="ChEBI" id="CHEBI:37565"/>
    </ligand>
</feature>
<feature type="active site" description="Phosphocysteine intermediate" evidence="11">
    <location>
        <position position="158"/>
    </location>
</feature>
<dbReference type="InterPro" id="IPR001339">
    <property type="entry name" value="mRNA_cap_enzyme_adenylation"/>
</dbReference>
<evidence type="ECO:0000256" key="12">
    <source>
        <dbReference type="PIRSR" id="PIRSR036958-2"/>
    </source>
</evidence>
<dbReference type="EMBL" id="JBJUIK010000009">
    <property type="protein sequence ID" value="KAL3517846.1"/>
    <property type="molecule type" value="Genomic_DNA"/>
</dbReference>
<dbReference type="InterPro" id="IPR000340">
    <property type="entry name" value="Dual-sp_phosphatase_cat-dom"/>
</dbReference>
<dbReference type="InterPro" id="IPR017074">
    <property type="entry name" value="mRNA_cap_enz_bifunc"/>
</dbReference>
<dbReference type="SUPFAM" id="SSF50249">
    <property type="entry name" value="Nucleic acid-binding proteins"/>
    <property type="match status" value="1"/>
</dbReference>
<accession>A0ABD2ZEH1</accession>
<keyword evidence="7" id="KW-0506">mRNA capping</keyword>
<dbReference type="CDD" id="cd14502">
    <property type="entry name" value="RNA_5'-triphosphatase"/>
    <property type="match status" value="1"/>
</dbReference>
<dbReference type="Pfam" id="PF03919">
    <property type="entry name" value="mRNA_cap_C"/>
    <property type="match status" value="1"/>
</dbReference>
<dbReference type="InterPro" id="IPR029021">
    <property type="entry name" value="Prot-tyrosine_phosphatase-like"/>
</dbReference>
<comment type="subcellular location">
    <subcellularLocation>
        <location evidence="1">Nucleus</location>
    </subcellularLocation>
</comment>
<dbReference type="SUPFAM" id="SSF56091">
    <property type="entry name" value="DNA ligase/mRNA capping enzyme, catalytic domain"/>
    <property type="match status" value="1"/>
</dbReference>
<dbReference type="PIRSF" id="PIRSF036958">
    <property type="entry name" value="mRNA_capping_HCE"/>
    <property type="match status" value="1"/>
</dbReference>
<sequence>MNLVSSDCKLTTLCMDREKYASYPPKKRRLNNSTTNYNTLPPGWIGCPEFGKKIGFIIPSKVPLGEHFNNQIPRAKRYSFRDLQRILGRKLGLVIDLTNTRRYYPLSDLNQENNTIHHVKITCSGRNSVPDNESVNLFVYEVGKFLARQSNKYVVVHCTYGHNPTGYMIVHYLMRTGSSVSVTQAIKIFADSRPPGIYKPEYIDALYDFYHEVKPDNMVVCPPTPDWKIRAELDLNSIADDEDITSNIKEKEEMIVMRNDDVLGDGIPFEQECFLRQKCYQLLRLSPLRENENVQFPGSHPVSLNHENIELLKQQCYYATWKADGTRYMMLITAEGSYLIDRNFRFRRVQMRFPCRDSNGRGLAKKTHHFTLLDGEMIIDTLPGSKEQIRRYLIYDMMAISSISIVEQPFCDRWKMLEKEVIEPRNNERNHIQESQNPHYRYDLEAFRVRRKDFWLIHTVTNVLKEFIPKLPHDADGLIFQAWFDPYVPRTHKGLLKWKYAEMNSVDFLFEMVGDRQVLYLHERGRKKLMARNKVVFQDRSSPSLYSGKIIECSWNPDDRVWSCMRIRSDKTTPNDYYTYLKVMRSIEDNITEAFLVNEISRIVTLPMYACRIPIAKMPK</sequence>
<evidence type="ECO:0000256" key="1">
    <source>
        <dbReference type="ARBA" id="ARBA00004123"/>
    </source>
</evidence>
<dbReference type="SUPFAM" id="SSF52799">
    <property type="entry name" value="(Phosphotyrosine protein) phosphatases II"/>
    <property type="match status" value="1"/>
</dbReference>
<dbReference type="PANTHER" id="PTHR10367">
    <property type="entry name" value="MRNA-CAPPING ENZYME"/>
    <property type="match status" value="1"/>
</dbReference>
<protein>
    <recommendedName>
        <fullName evidence="2">mRNA guanylyltransferase</fullName>
        <ecNumber evidence="2">2.7.7.50</ecNumber>
    </recommendedName>
</protein>
<name>A0ABD2ZEH1_9GENT</name>
<evidence type="ECO:0000256" key="2">
    <source>
        <dbReference type="ARBA" id="ARBA00012475"/>
    </source>
</evidence>
<keyword evidence="16" id="KW-1185">Reference proteome</keyword>
<feature type="binding site" evidence="13">
    <location>
        <begin position="374"/>
        <end position="376"/>
    </location>
    <ligand>
        <name>GTP</name>
        <dbReference type="ChEBI" id="CHEBI:37565"/>
    </ligand>
</feature>
<keyword evidence="4" id="KW-0808">Transferase</keyword>
<dbReference type="Proteomes" id="UP001630127">
    <property type="component" value="Unassembled WGS sequence"/>
</dbReference>
<keyword evidence="8 13" id="KW-0342">GTP-binding</keyword>
<dbReference type="EC" id="2.7.7.50" evidence="2"/>
<dbReference type="PROSITE" id="PS50056">
    <property type="entry name" value="TYR_PHOSPHATASE_2"/>
    <property type="match status" value="1"/>
</dbReference>
<gene>
    <name evidence="15" type="ORF">ACH5RR_020435</name>
</gene>
<organism evidence="15 16">
    <name type="scientific">Cinchona calisaya</name>
    <dbReference type="NCBI Taxonomy" id="153742"/>
    <lineage>
        <taxon>Eukaryota</taxon>
        <taxon>Viridiplantae</taxon>
        <taxon>Streptophyta</taxon>
        <taxon>Embryophyta</taxon>
        <taxon>Tracheophyta</taxon>
        <taxon>Spermatophyta</taxon>
        <taxon>Magnoliopsida</taxon>
        <taxon>eudicotyledons</taxon>
        <taxon>Gunneridae</taxon>
        <taxon>Pentapetalae</taxon>
        <taxon>asterids</taxon>
        <taxon>lamiids</taxon>
        <taxon>Gentianales</taxon>
        <taxon>Rubiaceae</taxon>
        <taxon>Cinchonoideae</taxon>
        <taxon>Cinchoneae</taxon>
        <taxon>Cinchona</taxon>
    </lineage>
</organism>
<dbReference type="Pfam" id="PF01331">
    <property type="entry name" value="mRNA_cap_enzyme"/>
    <property type="match status" value="1"/>
</dbReference>
<keyword evidence="3" id="KW-0507">mRNA processing</keyword>
<feature type="domain" description="Tyrosine specific protein phosphatases" evidence="14">
    <location>
        <begin position="136"/>
        <end position="204"/>
    </location>
</feature>
<dbReference type="GO" id="GO:0004484">
    <property type="term" value="F:mRNA guanylyltransferase activity"/>
    <property type="evidence" value="ECO:0007669"/>
    <property type="project" value="UniProtKB-EC"/>
</dbReference>
<evidence type="ECO:0000259" key="14">
    <source>
        <dbReference type="PROSITE" id="PS50056"/>
    </source>
</evidence>
<evidence type="ECO:0000256" key="9">
    <source>
        <dbReference type="ARBA" id="ARBA00023242"/>
    </source>
</evidence>
<evidence type="ECO:0000256" key="6">
    <source>
        <dbReference type="ARBA" id="ARBA00022741"/>
    </source>
</evidence>
<keyword evidence="9" id="KW-0539">Nucleus</keyword>
<keyword evidence="5" id="KW-0548">Nucleotidyltransferase</keyword>
<dbReference type="PANTHER" id="PTHR10367:SF17">
    <property type="entry name" value="MRNA-CAPPING ENZYME"/>
    <property type="match status" value="1"/>
</dbReference>
<evidence type="ECO:0000313" key="16">
    <source>
        <dbReference type="Proteomes" id="UP001630127"/>
    </source>
</evidence>
<dbReference type="GO" id="GO:0005634">
    <property type="term" value="C:nucleus"/>
    <property type="evidence" value="ECO:0007669"/>
    <property type="project" value="UniProtKB-SubCell"/>
</dbReference>
<dbReference type="FunFam" id="3.30.470.30:FF:000005">
    <property type="entry name" value="mRNA capping enzyme, putative"/>
    <property type="match status" value="1"/>
</dbReference>
<dbReference type="InterPro" id="IPR000387">
    <property type="entry name" value="Tyr_Pase_dom"/>
</dbReference>
<evidence type="ECO:0000256" key="13">
    <source>
        <dbReference type="PIRSR" id="PIRSR036958-3"/>
    </source>
</evidence>
<comment type="caution">
    <text evidence="15">The sequence shown here is derived from an EMBL/GenBank/DDBJ whole genome shotgun (WGS) entry which is preliminary data.</text>
</comment>
<evidence type="ECO:0000313" key="15">
    <source>
        <dbReference type="EMBL" id="KAL3517846.1"/>
    </source>
</evidence>
<dbReference type="GO" id="GO:0006370">
    <property type="term" value="P:7-methylguanosine mRNA capping"/>
    <property type="evidence" value="ECO:0007669"/>
    <property type="project" value="UniProtKB-KW"/>
</dbReference>
<dbReference type="InterPro" id="IPR013846">
    <property type="entry name" value="mRNA_cap_enzyme_C"/>
</dbReference>
<dbReference type="InterPro" id="IPR051029">
    <property type="entry name" value="mRNA_Capping_Enz/RNA_Phosphat"/>
</dbReference>
<evidence type="ECO:0000256" key="5">
    <source>
        <dbReference type="ARBA" id="ARBA00022695"/>
    </source>
</evidence>
<dbReference type="Pfam" id="PF00782">
    <property type="entry name" value="DSPc"/>
    <property type="match status" value="1"/>
</dbReference>
<dbReference type="InterPro" id="IPR012340">
    <property type="entry name" value="NA-bd_OB-fold"/>
</dbReference>
<dbReference type="Gene3D" id="3.90.190.10">
    <property type="entry name" value="Protein tyrosine phosphatase superfamily"/>
    <property type="match status" value="1"/>
</dbReference>
<evidence type="ECO:0000256" key="4">
    <source>
        <dbReference type="ARBA" id="ARBA00022679"/>
    </source>
</evidence>
<reference evidence="15 16" key="1">
    <citation type="submission" date="2024-11" db="EMBL/GenBank/DDBJ databases">
        <title>A near-complete genome assembly of Cinchona calisaya.</title>
        <authorList>
            <person name="Lian D.C."/>
            <person name="Zhao X.W."/>
            <person name="Wei L."/>
        </authorList>
    </citation>
    <scope>NUCLEOTIDE SEQUENCE [LARGE SCALE GENOMIC DNA]</scope>
    <source>
        <tissue evidence="15">Nenye</tissue>
    </source>
</reference>
<dbReference type="AlphaFoldDB" id="A0ABD2ZEH1"/>
<evidence type="ECO:0000256" key="8">
    <source>
        <dbReference type="ARBA" id="ARBA00023134"/>
    </source>
</evidence>
<dbReference type="Gene3D" id="2.40.50.140">
    <property type="entry name" value="Nucleic acid-binding proteins"/>
    <property type="match status" value="1"/>
</dbReference>
<dbReference type="GO" id="GO:0016787">
    <property type="term" value="F:hydrolase activity"/>
    <property type="evidence" value="ECO:0007669"/>
    <property type="project" value="UniProtKB-ARBA"/>
</dbReference>
<dbReference type="CDD" id="cd07895">
    <property type="entry name" value="Adenylation_mRNA_capping"/>
    <property type="match status" value="1"/>
</dbReference>
<evidence type="ECO:0000256" key="7">
    <source>
        <dbReference type="ARBA" id="ARBA00023042"/>
    </source>
</evidence>
<comment type="catalytic activity">
    <reaction evidence="10">
        <text>a 5'-end diphospho-ribonucleoside in mRNA + GTP + H(+) = a 5'-end (5'-triphosphoguanosine)-ribonucleoside in mRNA + diphosphate</text>
        <dbReference type="Rhea" id="RHEA:67012"/>
        <dbReference type="Rhea" id="RHEA-COMP:17165"/>
        <dbReference type="Rhea" id="RHEA-COMP:17166"/>
        <dbReference type="ChEBI" id="CHEBI:15378"/>
        <dbReference type="ChEBI" id="CHEBI:33019"/>
        <dbReference type="ChEBI" id="CHEBI:37565"/>
        <dbReference type="ChEBI" id="CHEBI:167616"/>
        <dbReference type="ChEBI" id="CHEBI:167617"/>
        <dbReference type="EC" id="2.7.7.50"/>
    </reaction>
    <physiologicalReaction direction="left-to-right" evidence="10">
        <dbReference type="Rhea" id="RHEA:67013"/>
    </physiologicalReaction>
</comment>
<feature type="binding site" evidence="13">
    <location>
        <position position="342"/>
    </location>
    <ligand>
        <name>GTP</name>
        <dbReference type="ChEBI" id="CHEBI:37565"/>
    </ligand>
</feature>